<evidence type="ECO:0000313" key="2">
    <source>
        <dbReference type="EMBL" id="NYD21446.1"/>
    </source>
</evidence>
<evidence type="ECO:0000313" key="3">
    <source>
        <dbReference type="Proteomes" id="UP000521922"/>
    </source>
</evidence>
<organism evidence="2 3">
    <name type="scientific">Kineococcus aurantiacus</name>
    <dbReference type="NCBI Taxonomy" id="37633"/>
    <lineage>
        <taxon>Bacteria</taxon>
        <taxon>Bacillati</taxon>
        <taxon>Actinomycetota</taxon>
        <taxon>Actinomycetes</taxon>
        <taxon>Kineosporiales</taxon>
        <taxon>Kineosporiaceae</taxon>
        <taxon>Kineococcus</taxon>
    </lineage>
</organism>
<gene>
    <name evidence="2" type="ORF">BJ968_000986</name>
</gene>
<evidence type="ECO:0000256" key="1">
    <source>
        <dbReference type="SAM" id="MobiDB-lite"/>
    </source>
</evidence>
<dbReference type="EMBL" id="JACCBB010000001">
    <property type="protein sequence ID" value="NYD21446.1"/>
    <property type="molecule type" value="Genomic_DNA"/>
</dbReference>
<accession>A0A7Y9DHJ4</accession>
<feature type="compositionally biased region" description="Pro residues" evidence="1">
    <location>
        <begin position="25"/>
        <end position="35"/>
    </location>
</feature>
<keyword evidence="3" id="KW-1185">Reference proteome</keyword>
<reference evidence="2 3" key="1">
    <citation type="submission" date="2020-07" db="EMBL/GenBank/DDBJ databases">
        <title>Sequencing the genomes of 1000 actinobacteria strains.</title>
        <authorList>
            <person name="Klenk H.-P."/>
        </authorList>
    </citation>
    <scope>NUCLEOTIDE SEQUENCE [LARGE SCALE GENOMIC DNA]</scope>
    <source>
        <strain evidence="2 3">DSM 7487</strain>
    </source>
</reference>
<name>A0A7Y9DHJ4_9ACTN</name>
<sequence>MSLSTADPQRYRDAASGVPVAHLAPPGPVVDPDPR</sequence>
<comment type="caution">
    <text evidence="2">The sequence shown here is derived from an EMBL/GenBank/DDBJ whole genome shotgun (WGS) entry which is preliminary data.</text>
</comment>
<feature type="region of interest" description="Disordered" evidence="1">
    <location>
        <begin position="1"/>
        <end position="35"/>
    </location>
</feature>
<proteinExistence type="predicted"/>
<protein>
    <submittedName>
        <fullName evidence="2">Uncharacterized protein</fullName>
    </submittedName>
</protein>
<dbReference type="AlphaFoldDB" id="A0A7Y9DHJ4"/>
<dbReference type="Proteomes" id="UP000521922">
    <property type="component" value="Unassembled WGS sequence"/>
</dbReference>